<evidence type="ECO:0000313" key="2">
    <source>
        <dbReference type="Proteomes" id="UP000217790"/>
    </source>
</evidence>
<gene>
    <name evidence="1" type="ORF">ARMGADRAFT_142645</name>
</gene>
<organism evidence="1 2">
    <name type="scientific">Armillaria gallica</name>
    <name type="common">Bulbous honey fungus</name>
    <name type="synonym">Armillaria bulbosa</name>
    <dbReference type="NCBI Taxonomy" id="47427"/>
    <lineage>
        <taxon>Eukaryota</taxon>
        <taxon>Fungi</taxon>
        <taxon>Dikarya</taxon>
        <taxon>Basidiomycota</taxon>
        <taxon>Agaricomycotina</taxon>
        <taxon>Agaricomycetes</taxon>
        <taxon>Agaricomycetidae</taxon>
        <taxon>Agaricales</taxon>
        <taxon>Marasmiineae</taxon>
        <taxon>Physalacriaceae</taxon>
        <taxon>Armillaria</taxon>
    </lineage>
</organism>
<dbReference type="AlphaFoldDB" id="A0A2H3DFM5"/>
<sequence length="200" mass="23009">MDPPSNYFVPVQNTGHFICLMATFKSSKGKYEELGGLLQRFVVPVEPNEQVLPDSGMYALTTDPAAWSHPWQWAISFLIYTERPVRLYTSSRDGQSRRLPRVEYDRLAQHCFNQRALWEHDALENEHLKQEMFDQLVKWKPGDPDNASTYTCRSNASRLSVNSLNSRKPSRRDSNATLHTIVENTTPAYLKFMPPSVCEV</sequence>
<proteinExistence type="predicted"/>
<keyword evidence="2" id="KW-1185">Reference proteome</keyword>
<dbReference type="Proteomes" id="UP000217790">
    <property type="component" value="Unassembled WGS sequence"/>
</dbReference>
<accession>A0A2H3DFM5</accession>
<evidence type="ECO:0000313" key="1">
    <source>
        <dbReference type="EMBL" id="PBK92940.1"/>
    </source>
</evidence>
<name>A0A2H3DFM5_ARMGA</name>
<protein>
    <submittedName>
        <fullName evidence="1">Uncharacterized protein</fullName>
    </submittedName>
</protein>
<dbReference type="InParanoid" id="A0A2H3DFM5"/>
<dbReference type="OrthoDB" id="3003276at2759"/>
<reference evidence="2" key="1">
    <citation type="journal article" date="2017" name="Nat. Ecol. Evol.">
        <title>Genome expansion and lineage-specific genetic innovations in the forest pathogenic fungi Armillaria.</title>
        <authorList>
            <person name="Sipos G."/>
            <person name="Prasanna A.N."/>
            <person name="Walter M.C."/>
            <person name="O'Connor E."/>
            <person name="Balint B."/>
            <person name="Krizsan K."/>
            <person name="Kiss B."/>
            <person name="Hess J."/>
            <person name="Varga T."/>
            <person name="Slot J."/>
            <person name="Riley R."/>
            <person name="Boka B."/>
            <person name="Rigling D."/>
            <person name="Barry K."/>
            <person name="Lee J."/>
            <person name="Mihaltcheva S."/>
            <person name="LaButti K."/>
            <person name="Lipzen A."/>
            <person name="Waldron R."/>
            <person name="Moloney N.M."/>
            <person name="Sperisen C."/>
            <person name="Kredics L."/>
            <person name="Vagvoelgyi C."/>
            <person name="Patrignani A."/>
            <person name="Fitzpatrick D."/>
            <person name="Nagy I."/>
            <person name="Doyle S."/>
            <person name="Anderson J.B."/>
            <person name="Grigoriev I.V."/>
            <person name="Gueldener U."/>
            <person name="Muensterkoetter M."/>
            <person name="Nagy L.G."/>
        </authorList>
    </citation>
    <scope>NUCLEOTIDE SEQUENCE [LARGE SCALE GENOMIC DNA]</scope>
    <source>
        <strain evidence="2">Ar21-2</strain>
    </source>
</reference>
<dbReference type="EMBL" id="KZ293657">
    <property type="protein sequence ID" value="PBK92940.1"/>
    <property type="molecule type" value="Genomic_DNA"/>
</dbReference>